<dbReference type="AlphaFoldDB" id="R9T8K8"/>
<dbReference type="InParanoid" id="R9T8K8"/>
<sequence length="77" mass="8650">MAAVNSVHTTTFLHTASITSFAALQTGYAVERARDDHILRRLKGQSVKTTPFPLPQIRIKLFCSIQPESIIILQRML</sequence>
<dbReference type="HOGENOM" id="CLU_2629515_0_0_2"/>
<dbReference type="EMBL" id="CP005934">
    <property type="protein sequence ID" value="AGN27035.1"/>
    <property type="molecule type" value="Genomic_DNA"/>
</dbReference>
<accession>R9T8K8</accession>
<evidence type="ECO:0000313" key="1">
    <source>
        <dbReference type="EMBL" id="AGN27035.1"/>
    </source>
</evidence>
<organism evidence="1 2">
    <name type="scientific">Methanomassiliicoccus intestinalis (strain Issoire-Mx1)</name>
    <dbReference type="NCBI Taxonomy" id="1295009"/>
    <lineage>
        <taxon>Archaea</taxon>
        <taxon>Methanobacteriati</taxon>
        <taxon>Thermoplasmatota</taxon>
        <taxon>Thermoplasmata</taxon>
        <taxon>Methanomassiliicoccales</taxon>
        <taxon>Methanomassiliicoccaceae</taxon>
        <taxon>Methanomassiliicoccus</taxon>
    </lineage>
</organism>
<evidence type="ECO:0000313" key="2">
    <source>
        <dbReference type="Proteomes" id="UP000014070"/>
    </source>
</evidence>
<reference evidence="1 2" key="1">
    <citation type="journal article" date="2013" name="Genome Announc.">
        <title>Genome sequence of 'Candidatus Methanomassiliicoccus intestinalis' Issoire-Mx1, a third thermoplasmatales-related methanogenic archaeon from human feces.</title>
        <authorList>
            <person name="Borrel G."/>
            <person name="Harris H.M."/>
            <person name="Parisot N."/>
            <person name="Gaci N."/>
            <person name="Tottey W."/>
            <person name="Mihajlovski A."/>
            <person name="Deane J."/>
            <person name="Gribaldo S."/>
            <person name="Bardot O."/>
            <person name="Peyretaillade E."/>
            <person name="Peyret P."/>
            <person name="O'Toole P.W."/>
            <person name="Brugere J.F."/>
        </authorList>
    </citation>
    <scope>NUCLEOTIDE SEQUENCE [LARGE SCALE GENOMIC DNA]</scope>
    <source>
        <strain evidence="1 2">Issoire-Mx1</strain>
    </source>
</reference>
<proteinExistence type="predicted"/>
<gene>
    <name evidence="1" type="ORF">MMINT_17445</name>
</gene>
<dbReference type="Proteomes" id="UP000014070">
    <property type="component" value="Chromosome"/>
</dbReference>
<keyword evidence="2" id="KW-1185">Reference proteome</keyword>
<dbReference type="KEGG" id="mer:MMINT_17445"/>
<name>R9T8K8_METII</name>
<protein>
    <submittedName>
        <fullName evidence="1">Uncharacterized protein</fullName>
    </submittedName>
</protein>